<organism evidence="2 3">
    <name type="scientific">Levilactobacillus suantsaiihabitans</name>
    <dbReference type="NCBI Taxonomy" id="2487722"/>
    <lineage>
        <taxon>Bacteria</taxon>
        <taxon>Bacillati</taxon>
        <taxon>Bacillota</taxon>
        <taxon>Bacilli</taxon>
        <taxon>Lactobacillales</taxon>
        <taxon>Lactobacillaceae</taxon>
        <taxon>Levilactobacillus</taxon>
    </lineage>
</organism>
<reference evidence="2 3" key="1">
    <citation type="submission" date="2018-10" db="EMBL/GenBank/DDBJ databases">
        <title>Lactobacillus sp. R7 and Lactobacillus sp. R19 isolated from fermented mustard green product of Taiwan.</title>
        <authorList>
            <person name="Lin S.-T."/>
        </authorList>
    </citation>
    <scope>NUCLEOTIDE SEQUENCE [LARGE SCALE GENOMIC DNA]</scope>
    <source>
        <strain evidence="2 3">BCRC 81129</strain>
    </source>
</reference>
<evidence type="ECO:0000313" key="3">
    <source>
        <dbReference type="Proteomes" id="UP000297348"/>
    </source>
</evidence>
<proteinExistence type="predicted"/>
<dbReference type="EMBL" id="RKLX01000005">
    <property type="protein sequence ID" value="TGD19461.1"/>
    <property type="molecule type" value="Genomic_DNA"/>
</dbReference>
<keyword evidence="3" id="KW-1185">Reference proteome</keyword>
<accession>A0A4Z0JBG3</accession>
<dbReference type="Proteomes" id="UP000297348">
    <property type="component" value="Unassembled WGS sequence"/>
</dbReference>
<dbReference type="AlphaFoldDB" id="A0A4Z0JBG3"/>
<name>A0A4Z0JBG3_9LACO</name>
<gene>
    <name evidence="2" type="ORF">EGT51_04635</name>
</gene>
<feature type="signal peptide" evidence="1">
    <location>
        <begin position="1"/>
        <end position="24"/>
    </location>
</feature>
<evidence type="ECO:0000313" key="2">
    <source>
        <dbReference type="EMBL" id="TGD19461.1"/>
    </source>
</evidence>
<comment type="caution">
    <text evidence="2">The sequence shown here is derived from an EMBL/GenBank/DDBJ whole genome shotgun (WGS) entry which is preliminary data.</text>
</comment>
<keyword evidence="1" id="KW-0732">Signal</keyword>
<protein>
    <submittedName>
        <fullName evidence="2">Uncharacterized protein</fullName>
    </submittedName>
</protein>
<evidence type="ECO:0000256" key="1">
    <source>
        <dbReference type="SAM" id="SignalP"/>
    </source>
</evidence>
<feature type="chain" id="PRO_5039500160" evidence="1">
    <location>
        <begin position="25"/>
        <end position="143"/>
    </location>
</feature>
<dbReference type="RefSeq" id="WP_135367594.1">
    <property type="nucleotide sequence ID" value="NZ_RKLX01000005.1"/>
</dbReference>
<dbReference type="OrthoDB" id="2287499at2"/>
<sequence>MKKKFFAIVIAITLVMMGSGFLNAPVTANAAVKWQKKMPKQIRGTYRTKKVNNHLHELGIAQNYMADEYFTYHANKKVTKKLPILLMWRVPARKLSAHLYEVKSITRSGKHVHYYLKTFNHHRLKLSKTQSFAHKAYYHRIKK</sequence>